<feature type="transmembrane region" description="Helical" evidence="1">
    <location>
        <begin position="9"/>
        <end position="31"/>
    </location>
</feature>
<reference evidence="2" key="1">
    <citation type="submission" date="2018-02" db="EMBL/GenBank/DDBJ databases">
        <title>Rhizophora mucronata_Transcriptome.</title>
        <authorList>
            <person name="Meera S.P."/>
            <person name="Sreeshan A."/>
            <person name="Augustine A."/>
        </authorList>
    </citation>
    <scope>NUCLEOTIDE SEQUENCE</scope>
    <source>
        <tissue evidence="2">Leaf</tissue>
    </source>
</reference>
<evidence type="ECO:0000313" key="2">
    <source>
        <dbReference type="EMBL" id="MBX48901.1"/>
    </source>
</evidence>
<keyword evidence="1" id="KW-1133">Transmembrane helix</keyword>
<keyword evidence="1" id="KW-0812">Transmembrane</keyword>
<evidence type="ECO:0000256" key="1">
    <source>
        <dbReference type="SAM" id="Phobius"/>
    </source>
</evidence>
<name>A0A2P2P2P6_RHIMU</name>
<accession>A0A2P2P2P6</accession>
<dbReference type="EMBL" id="GGEC01068417">
    <property type="protein sequence ID" value="MBX48901.1"/>
    <property type="molecule type" value="Transcribed_RNA"/>
</dbReference>
<proteinExistence type="predicted"/>
<sequence length="48" mass="5887">MFYTIQLEFVYPCASFLACFLLHMYFCQLFGTHSPLNFRFFWALNFFI</sequence>
<dbReference type="AlphaFoldDB" id="A0A2P2P2P6"/>
<keyword evidence="1" id="KW-0472">Membrane</keyword>
<protein>
    <submittedName>
        <fullName evidence="2">Uncharacterized protein</fullName>
    </submittedName>
</protein>
<organism evidence="2">
    <name type="scientific">Rhizophora mucronata</name>
    <name type="common">Asiatic mangrove</name>
    <dbReference type="NCBI Taxonomy" id="61149"/>
    <lineage>
        <taxon>Eukaryota</taxon>
        <taxon>Viridiplantae</taxon>
        <taxon>Streptophyta</taxon>
        <taxon>Embryophyta</taxon>
        <taxon>Tracheophyta</taxon>
        <taxon>Spermatophyta</taxon>
        <taxon>Magnoliopsida</taxon>
        <taxon>eudicotyledons</taxon>
        <taxon>Gunneridae</taxon>
        <taxon>Pentapetalae</taxon>
        <taxon>rosids</taxon>
        <taxon>fabids</taxon>
        <taxon>Malpighiales</taxon>
        <taxon>Rhizophoraceae</taxon>
        <taxon>Rhizophora</taxon>
    </lineage>
</organism>